<accession>A0A2T4TWA3</accession>
<reference evidence="5 6" key="1">
    <citation type="submission" date="2017-09" db="EMBL/GenBank/DDBJ databases">
        <title>Bloom of a denitrifying methanotroph, Candidatus Methylomirabilis limnetica, in a deep stratified lake.</title>
        <authorList>
            <person name="Graf J.S."/>
            <person name="Marchant H.K."/>
            <person name="Tienken D."/>
            <person name="Hach P.F."/>
            <person name="Brand A."/>
            <person name="Schubert C.J."/>
            <person name="Kuypers M.M."/>
            <person name="Milucka J."/>
        </authorList>
    </citation>
    <scope>NUCLEOTIDE SEQUENCE [LARGE SCALE GENOMIC DNA]</scope>
    <source>
        <strain evidence="5 6">Zug</strain>
    </source>
</reference>
<evidence type="ECO:0000313" key="5">
    <source>
        <dbReference type="EMBL" id="PTL35391.1"/>
    </source>
</evidence>
<evidence type="ECO:0000256" key="1">
    <source>
        <dbReference type="ARBA" id="ARBA00022723"/>
    </source>
</evidence>
<dbReference type="GO" id="GO:0004177">
    <property type="term" value="F:aminopeptidase activity"/>
    <property type="evidence" value="ECO:0007669"/>
    <property type="project" value="UniProtKB-KW"/>
</dbReference>
<keyword evidence="1 3" id="KW-0479">Metal-binding</keyword>
<dbReference type="PANTHER" id="PTHR46112:SF2">
    <property type="entry name" value="XAA-PRO AMINOPEPTIDASE P-RELATED"/>
    <property type="match status" value="1"/>
</dbReference>
<comment type="similarity">
    <text evidence="3">Belongs to the peptidase M24B family.</text>
</comment>
<name>A0A2T4TWA3_9BACT</name>
<evidence type="ECO:0000256" key="3">
    <source>
        <dbReference type="RuleBase" id="RU000590"/>
    </source>
</evidence>
<feature type="domain" description="Peptidase M24" evidence="4">
    <location>
        <begin position="142"/>
        <end position="364"/>
    </location>
</feature>
<dbReference type="Pfam" id="PF00557">
    <property type="entry name" value="Peptidase_M24"/>
    <property type="match status" value="1"/>
</dbReference>
<dbReference type="GO" id="GO:0046872">
    <property type="term" value="F:metal ion binding"/>
    <property type="evidence" value="ECO:0007669"/>
    <property type="project" value="UniProtKB-KW"/>
</dbReference>
<dbReference type="InterPro" id="IPR036005">
    <property type="entry name" value="Creatinase/aminopeptidase-like"/>
</dbReference>
<keyword evidence="5" id="KW-0645">Protease</keyword>
<dbReference type="AlphaFoldDB" id="A0A2T4TWA3"/>
<comment type="caution">
    <text evidence="5">The sequence shown here is derived from an EMBL/GenBank/DDBJ whole genome shotgun (WGS) entry which is preliminary data.</text>
</comment>
<dbReference type="EMBL" id="NVQC01000024">
    <property type="protein sequence ID" value="PTL35391.1"/>
    <property type="molecule type" value="Genomic_DNA"/>
</dbReference>
<keyword evidence="6" id="KW-1185">Reference proteome</keyword>
<dbReference type="Proteomes" id="UP000241436">
    <property type="component" value="Unassembled WGS sequence"/>
</dbReference>
<dbReference type="OrthoDB" id="9806388at2"/>
<dbReference type="InterPro" id="IPR050659">
    <property type="entry name" value="Peptidase_M24B"/>
</dbReference>
<dbReference type="RefSeq" id="WP_107563172.1">
    <property type="nucleotide sequence ID" value="NZ_NVQC01000024.1"/>
</dbReference>
<reference evidence="6" key="2">
    <citation type="journal article" date="2018" name="Environ. Microbiol.">
        <title>Bloom of a denitrifying methanotroph, 'Candidatus Methylomirabilis limnetica', in a deep stratified lake.</title>
        <authorList>
            <person name="Graf J.S."/>
            <person name="Mayr M.J."/>
            <person name="Marchant H.K."/>
            <person name="Tienken D."/>
            <person name="Hach P.F."/>
            <person name="Brand A."/>
            <person name="Schubert C.J."/>
            <person name="Kuypers M.M."/>
            <person name="Milucka J."/>
        </authorList>
    </citation>
    <scope>NUCLEOTIDE SEQUENCE [LARGE SCALE GENOMIC DNA]</scope>
    <source>
        <strain evidence="6">Zug</strain>
    </source>
</reference>
<dbReference type="PANTHER" id="PTHR46112">
    <property type="entry name" value="AMINOPEPTIDASE"/>
    <property type="match status" value="1"/>
</dbReference>
<dbReference type="Gene3D" id="3.90.230.10">
    <property type="entry name" value="Creatinase/methionine aminopeptidase superfamily"/>
    <property type="match status" value="1"/>
</dbReference>
<evidence type="ECO:0000256" key="2">
    <source>
        <dbReference type="ARBA" id="ARBA00022801"/>
    </source>
</evidence>
<dbReference type="PROSITE" id="PS00491">
    <property type="entry name" value="PROLINE_PEPTIDASE"/>
    <property type="match status" value="1"/>
</dbReference>
<dbReference type="InterPro" id="IPR000994">
    <property type="entry name" value="Pept_M24"/>
</dbReference>
<proteinExistence type="inferred from homology"/>
<evidence type="ECO:0000259" key="4">
    <source>
        <dbReference type="Pfam" id="PF00557"/>
    </source>
</evidence>
<dbReference type="SUPFAM" id="SSF55920">
    <property type="entry name" value="Creatinase/aminopeptidase"/>
    <property type="match status" value="1"/>
</dbReference>
<organism evidence="5 6">
    <name type="scientific">Candidatus Methylomirabilis limnetica</name>
    <dbReference type="NCBI Taxonomy" id="2033718"/>
    <lineage>
        <taxon>Bacteria</taxon>
        <taxon>Candidatus Methylomirabilota</taxon>
        <taxon>Candidatus Methylomirabilia</taxon>
        <taxon>Candidatus Methylomirabilales</taxon>
        <taxon>Candidatus Methylomirabilaceae</taxon>
        <taxon>Candidatus Methylomirabilis</taxon>
    </lineage>
</organism>
<gene>
    <name evidence="5" type="ORF">CLG94_09995</name>
</gene>
<dbReference type="InterPro" id="IPR001131">
    <property type="entry name" value="Peptidase_M24B_aminopep-P_CS"/>
</dbReference>
<sequence>MEELSGCDATVMISASEIDANLYYATRFAAPDPFIFVQTSAEKIAVMSDLELDRAKSQSSVDTVLSYGAYERMARQKGADAPSLLDVLDLVLQERGARHLLVPGNFGVEYADGLRARGYTLSVKREPFFEARLVKSDAEVEAIAATQRATEEAMGAAVSAIRAARIESDGLLYLDGEQLTAEALKKIMHMKLMEHECVAQHTIVAPGLQGVDPHHHGNGPIRANESIVIDVFPRSERSRYYADMSRTVVKGKASPKLRAMYRAVLSAQERGMELIRDEADGRAIHAEVNGVLEKDGFTTCMLGGRMQGFFHGTGHGVGLDIHEPPRIGKTGGVLRSGYVVTVEPGLYYLDAGAIRIEDLVVVTAAGCRNLTNFPKEISEFEIE</sequence>
<keyword evidence="5" id="KW-0031">Aminopeptidase</keyword>
<protein>
    <submittedName>
        <fullName evidence="5">Xaa-Pro aminopeptidase</fullName>
    </submittedName>
</protein>
<evidence type="ECO:0000313" key="6">
    <source>
        <dbReference type="Proteomes" id="UP000241436"/>
    </source>
</evidence>
<keyword evidence="2" id="KW-0378">Hydrolase</keyword>